<feature type="compositionally biased region" description="Polar residues" evidence="1">
    <location>
        <begin position="71"/>
        <end position="80"/>
    </location>
</feature>
<evidence type="ECO:0000313" key="3">
    <source>
        <dbReference type="EMBL" id="KAL1590513.1"/>
    </source>
</evidence>
<organism evidence="3 4">
    <name type="scientific">Cladosporium halotolerans</name>
    <dbReference type="NCBI Taxonomy" id="1052096"/>
    <lineage>
        <taxon>Eukaryota</taxon>
        <taxon>Fungi</taxon>
        <taxon>Dikarya</taxon>
        <taxon>Ascomycota</taxon>
        <taxon>Pezizomycotina</taxon>
        <taxon>Dothideomycetes</taxon>
        <taxon>Dothideomycetidae</taxon>
        <taxon>Cladosporiales</taxon>
        <taxon>Cladosporiaceae</taxon>
        <taxon>Cladosporium</taxon>
    </lineage>
</organism>
<comment type="caution">
    <text evidence="3">The sequence shown here is derived from an EMBL/GenBank/DDBJ whole genome shotgun (WGS) entry which is preliminary data.</text>
</comment>
<dbReference type="EMBL" id="JAAQHG020000002">
    <property type="protein sequence ID" value="KAL1590513.1"/>
    <property type="molecule type" value="Genomic_DNA"/>
</dbReference>
<dbReference type="PANTHER" id="PTHR42032">
    <property type="entry name" value="YALI0E30679P"/>
    <property type="match status" value="1"/>
</dbReference>
<dbReference type="PANTHER" id="PTHR42032:SF1">
    <property type="entry name" value="YALI0E30679P"/>
    <property type="match status" value="1"/>
</dbReference>
<name>A0AB34KZT8_9PEZI</name>
<feature type="region of interest" description="Disordered" evidence="1">
    <location>
        <begin position="1"/>
        <end position="54"/>
    </location>
</feature>
<evidence type="ECO:0000256" key="1">
    <source>
        <dbReference type="SAM" id="MobiDB-lite"/>
    </source>
</evidence>
<protein>
    <submittedName>
        <fullName evidence="3">Uncharacterized protein</fullName>
    </submittedName>
</protein>
<feature type="region of interest" description="Disordered" evidence="1">
    <location>
        <begin position="440"/>
        <end position="467"/>
    </location>
</feature>
<feature type="transmembrane region" description="Helical" evidence="2">
    <location>
        <begin position="118"/>
        <end position="136"/>
    </location>
</feature>
<feature type="region of interest" description="Disordered" evidence="1">
    <location>
        <begin position="71"/>
        <end position="90"/>
    </location>
</feature>
<reference evidence="3 4" key="1">
    <citation type="journal article" date="2020" name="Microbiol. Resour. Announc.">
        <title>Draft Genome Sequence of a Cladosporium Species Isolated from the Mesophotic Ascidian Didemnum maculosum.</title>
        <authorList>
            <person name="Gioti A."/>
            <person name="Siaperas R."/>
            <person name="Nikolaivits E."/>
            <person name="Le Goff G."/>
            <person name="Ouazzani J."/>
            <person name="Kotoulas G."/>
            <person name="Topakas E."/>
        </authorList>
    </citation>
    <scope>NUCLEOTIDE SEQUENCE [LARGE SCALE GENOMIC DNA]</scope>
    <source>
        <strain evidence="3 4">TM138-S3</strain>
    </source>
</reference>
<dbReference type="GeneID" id="96002101"/>
<gene>
    <name evidence="3" type="ORF">WHR41_00657</name>
</gene>
<feature type="transmembrane region" description="Helical" evidence="2">
    <location>
        <begin position="208"/>
        <end position="228"/>
    </location>
</feature>
<dbReference type="AlphaFoldDB" id="A0AB34KZT8"/>
<accession>A0AB34KZT8</accession>
<keyword evidence="2" id="KW-1133">Transmembrane helix</keyword>
<dbReference type="Proteomes" id="UP000803884">
    <property type="component" value="Unassembled WGS sequence"/>
</dbReference>
<evidence type="ECO:0000313" key="4">
    <source>
        <dbReference type="Proteomes" id="UP000803884"/>
    </source>
</evidence>
<sequence>MAEAKSDIPARPPPASTGTSYSIPSTNPVRQRLPHRQSSNGSLRSPPPELPRRRSSILSYSSLEDATNSFTDDLLNPSSTRKLKSQKREEDSNWHSTPLVFAILPAIAGLLFNNGSAFVTDVLLLGFAAMFMNWSIRIPRDWYYAAQSTLRDVEPEMPFGEDLDAEDSLNGSLDELAKDEKSEDVSPETVRNNAVREHASVELRKQELFALFATFTFPAVAAYLLHIIRAQLSRPSTGLVSDYNLCVFLLAAEFWPCRQVARLISARTLHLQRKVADLGDINEPSPDKDSLSSLTVRIAELEARVADQSLPAMNVSMAQKADVSDLATEIRKRYEPRLEGLERAVRRYEKRSTTLAMVTEQRLHNLELRMQDALSLAAAAASRSQDRNGSSKTFSFLASLVTVPFKLFVSICLWPIHVLEDLYSRLMVLLFGSKPRRVEKRSTSRHASRSGTDDRAKDRHSQRKIVR</sequence>
<proteinExistence type="predicted"/>
<keyword evidence="4" id="KW-1185">Reference proteome</keyword>
<feature type="compositionally biased region" description="Polar residues" evidence="1">
    <location>
        <begin position="16"/>
        <end position="29"/>
    </location>
</feature>
<feature type="transmembrane region" description="Helical" evidence="2">
    <location>
        <begin position="94"/>
        <end position="112"/>
    </location>
</feature>
<keyword evidence="2" id="KW-0472">Membrane</keyword>
<keyword evidence="2" id="KW-0812">Transmembrane</keyword>
<dbReference type="RefSeq" id="XP_069233618.1">
    <property type="nucleotide sequence ID" value="XM_069369263.1"/>
</dbReference>
<evidence type="ECO:0000256" key="2">
    <source>
        <dbReference type="SAM" id="Phobius"/>
    </source>
</evidence>